<dbReference type="Pfam" id="PF14338">
    <property type="entry name" value="Mrr_N"/>
    <property type="match status" value="1"/>
</dbReference>
<dbReference type="Proteomes" id="UP000679722">
    <property type="component" value="Unassembled WGS sequence"/>
</dbReference>
<sequence>MEPLPSDKQPIFDNRVGWAHTYPAKTGSINNSRREHFVITERDITALNTPNLEINNLCFKQFDEFIAFKNLYTAKENLEKIPQTSNKLDVEDNSAITPDEPLRNA</sequence>
<proteinExistence type="predicted"/>
<dbReference type="InterPro" id="IPR025745">
    <property type="entry name" value="Mrr-like_N_dom"/>
</dbReference>
<reference evidence="4" key="2">
    <citation type="submission" date="2023-07" db="EMBL/GenBank/DDBJ databases">
        <title>Marinomonas vulgaris A79, complete genome.</title>
        <authorList>
            <person name="Ying J.-J."/>
        </authorList>
    </citation>
    <scope>NUCLEOTIDE SEQUENCE [LARGE SCALE GENOMIC DNA]</scope>
    <source>
        <strain evidence="4">A79</strain>
    </source>
</reference>
<reference evidence="3 4" key="1">
    <citation type="submission" date="2021-04" db="EMBL/GenBank/DDBJ databases">
        <authorList>
            <person name="Sun C."/>
        </authorList>
    </citation>
    <scope>NUCLEOTIDE SEQUENCE [LARGE SCALE GENOMIC DNA]</scope>
    <source>
        <strain evidence="3 4">A79</strain>
    </source>
</reference>
<accession>A0ABS5HFV5</accession>
<feature type="domain" description="Restriction system protein Mrr-like N-terminal" evidence="2">
    <location>
        <begin position="2"/>
        <end position="48"/>
    </location>
</feature>
<dbReference type="RefSeq" id="WP_211537706.1">
    <property type="nucleotide sequence ID" value="NZ_JAGSSV010000046.1"/>
</dbReference>
<gene>
    <name evidence="3" type="ORF">J9B83_15505</name>
</gene>
<comment type="caution">
    <text evidence="3">The sequence shown here is derived from an EMBL/GenBank/DDBJ whole genome shotgun (WGS) entry which is preliminary data.</text>
</comment>
<protein>
    <submittedName>
        <fullName evidence="3">Winged helix-turn-helix domain-containing protein</fullName>
    </submittedName>
</protein>
<evidence type="ECO:0000313" key="4">
    <source>
        <dbReference type="Proteomes" id="UP000679722"/>
    </source>
</evidence>
<name>A0ABS5HFV5_9GAMM</name>
<feature type="region of interest" description="Disordered" evidence="1">
    <location>
        <begin position="83"/>
        <end position="105"/>
    </location>
</feature>
<evidence type="ECO:0000313" key="3">
    <source>
        <dbReference type="EMBL" id="MBR7890298.1"/>
    </source>
</evidence>
<organism evidence="3 4">
    <name type="scientific">Marinomonas vulgaris</name>
    <dbReference type="NCBI Taxonomy" id="2823372"/>
    <lineage>
        <taxon>Bacteria</taxon>
        <taxon>Pseudomonadati</taxon>
        <taxon>Pseudomonadota</taxon>
        <taxon>Gammaproteobacteria</taxon>
        <taxon>Oceanospirillales</taxon>
        <taxon>Oceanospirillaceae</taxon>
        <taxon>Marinomonas</taxon>
    </lineage>
</organism>
<evidence type="ECO:0000259" key="2">
    <source>
        <dbReference type="Pfam" id="PF14338"/>
    </source>
</evidence>
<dbReference type="EMBL" id="JAGSSV010000046">
    <property type="protein sequence ID" value="MBR7890298.1"/>
    <property type="molecule type" value="Genomic_DNA"/>
</dbReference>
<evidence type="ECO:0000256" key="1">
    <source>
        <dbReference type="SAM" id="MobiDB-lite"/>
    </source>
</evidence>
<keyword evidence="4" id="KW-1185">Reference proteome</keyword>